<name>A0A0B2W7A5_TOXCA</name>
<evidence type="ECO:0000313" key="1">
    <source>
        <dbReference type="EMBL" id="KHN89155.1"/>
    </source>
</evidence>
<organism evidence="1 2">
    <name type="scientific">Toxocara canis</name>
    <name type="common">Canine roundworm</name>
    <dbReference type="NCBI Taxonomy" id="6265"/>
    <lineage>
        <taxon>Eukaryota</taxon>
        <taxon>Metazoa</taxon>
        <taxon>Ecdysozoa</taxon>
        <taxon>Nematoda</taxon>
        <taxon>Chromadorea</taxon>
        <taxon>Rhabditida</taxon>
        <taxon>Spirurina</taxon>
        <taxon>Ascaridomorpha</taxon>
        <taxon>Ascaridoidea</taxon>
        <taxon>Toxocaridae</taxon>
        <taxon>Toxocara</taxon>
    </lineage>
</organism>
<accession>A0A0B2W7A5</accession>
<comment type="caution">
    <text evidence="1">The sequence shown here is derived from an EMBL/GenBank/DDBJ whole genome shotgun (WGS) entry which is preliminary data.</text>
</comment>
<gene>
    <name evidence="1" type="ORF">Tcan_04311</name>
</gene>
<dbReference type="EMBL" id="JPKZ01000019">
    <property type="protein sequence ID" value="KHN89155.1"/>
    <property type="molecule type" value="Genomic_DNA"/>
</dbReference>
<sequence length="141" mass="15609">MTLERPTDEQAVCVVRCALLAEKKPEINACFAMPVFTVTAFSMAADTTAIGSREAEKIRNKEESRKLRSIYRKHPRKLNEKGHVKMAEFSLFTPITCDPYNPMLMKAVPPKRMDVLYANKGKAEGAASALSASASSIVKMQ</sequence>
<dbReference type="STRING" id="6265.A0A0B2W7A5"/>
<reference evidence="1 2" key="1">
    <citation type="submission" date="2014-11" db="EMBL/GenBank/DDBJ databases">
        <title>Genetic blueprint of the zoonotic pathogen Toxocara canis.</title>
        <authorList>
            <person name="Zhu X.-Q."/>
            <person name="Korhonen P.K."/>
            <person name="Cai H."/>
            <person name="Young N.D."/>
            <person name="Nejsum P."/>
            <person name="von Samson-Himmelstjerna G."/>
            <person name="Boag P.R."/>
            <person name="Tan P."/>
            <person name="Li Q."/>
            <person name="Min J."/>
            <person name="Yang Y."/>
            <person name="Wang X."/>
            <person name="Fang X."/>
            <person name="Hall R.S."/>
            <person name="Hofmann A."/>
            <person name="Sternberg P.W."/>
            <person name="Jex A.R."/>
            <person name="Gasser R.B."/>
        </authorList>
    </citation>
    <scope>NUCLEOTIDE SEQUENCE [LARGE SCALE GENOMIC DNA]</scope>
    <source>
        <strain evidence="1">PN_DK_2014</strain>
    </source>
</reference>
<keyword evidence="2" id="KW-1185">Reference proteome</keyword>
<dbReference type="OrthoDB" id="10571555at2759"/>
<protein>
    <submittedName>
        <fullName evidence="1">Uncharacterized protein</fullName>
    </submittedName>
</protein>
<evidence type="ECO:0000313" key="2">
    <source>
        <dbReference type="Proteomes" id="UP000031036"/>
    </source>
</evidence>
<dbReference type="Proteomes" id="UP000031036">
    <property type="component" value="Unassembled WGS sequence"/>
</dbReference>
<dbReference type="AlphaFoldDB" id="A0A0B2W7A5"/>
<proteinExistence type="predicted"/>